<dbReference type="AlphaFoldDB" id="A0A1M5KIJ0"/>
<dbReference type="OrthoDB" id="6079986at2"/>
<dbReference type="PANTHER" id="PTHR23427:SF2">
    <property type="entry name" value="SURFEIT LOCUS PROTEIN 1"/>
    <property type="match status" value="1"/>
</dbReference>
<name>A0A1M5KIJ0_9BRAD</name>
<feature type="transmembrane region" description="Helical" evidence="6">
    <location>
        <begin position="222"/>
        <end position="243"/>
    </location>
</feature>
<protein>
    <recommendedName>
        <fullName evidence="6">SURF1-like protein</fullName>
    </recommendedName>
</protein>
<evidence type="ECO:0000256" key="3">
    <source>
        <dbReference type="ARBA" id="ARBA00022692"/>
    </source>
</evidence>
<keyword evidence="4 6" id="KW-1133">Transmembrane helix</keyword>
<dbReference type="Pfam" id="PF02104">
    <property type="entry name" value="SURF1"/>
    <property type="match status" value="1"/>
</dbReference>
<keyword evidence="6" id="KW-1003">Cell membrane</keyword>
<evidence type="ECO:0000256" key="1">
    <source>
        <dbReference type="ARBA" id="ARBA00004370"/>
    </source>
</evidence>
<dbReference type="CDD" id="cd06662">
    <property type="entry name" value="SURF1"/>
    <property type="match status" value="1"/>
</dbReference>
<evidence type="ECO:0000313" key="7">
    <source>
        <dbReference type="EMBL" id="SHG52450.1"/>
    </source>
</evidence>
<dbReference type="InterPro" id="IPR045214">
    <property type="entry name" value="Surf1/Surf4"/>
</dbReference>
<accession>A0A1M5KIJ0</accession>
<comment type="subcellular location">
    <subcellularLocation>
        <location evidence="6">Cell membrane</location>
        <topology evidence="6">Multi-pass membrane protein</topology>
    </subcellularLocation>
    <subcellularLocation>
        <location evidence="1">Membrane</location>
    </subcellularLocation>
</comment>
<organism evidence="7 8">
    <name type="scientific">Bradyrhizobium erythrophlei</name>
    <dbReference type="NCBI Taxonomy" id="1437360"/>
    <lineage>
        <taxon>Bacteria</taxon>
        <taxon>Pseudomonadati</taxon>
        <taxon>Pseudomonadota</taxon>
        <taxon>Alphaproteobacteria</taxon>
        <taxon>Hyphomicrobiales</taxon>
        <taxon>Nitrobacteraceae</taxon>
        <taxon>Bradyrhizobium</taxon>
    </lineage>
</organism>
<evidence type="ECO:0000256" key="5">
    <source>
        <dbReference type="ARBA" id="ARBA00023136"/>
    </source>
</evidence>
<proteinExistence type="inferred from homology"/>
<reference evidence="7 8" key="1">
    <citation type="submission" date="2016-11" db="EMBL/GenBank/DDBJ databases">
        <authorList>
            <person name="Jaros S."/>
            <person name="Januszkiewicz K."/>
            <person name="Wedrychowicz H."/>
        </authorList>
    </citation>
    <scope>NUCLEOTIDE SEQUENCE [LARGE SCALE GENOMIC DNA]</scope>
    <source>
        <strain evidence="7 8">GAS242</strain>
    </source>
</reference>
<keyword evidence="5 6" id="KW-0472">Membrane</keyword>
<dbReference type="PANTHER" id="PTHR23427">
    <property type="entry name" value="SURFEIT LOCUS PROTEIN"/>
    <property type="match status" value="1"/>
</dbReference>
<feature type="transmembrane region" description="Helical" evidence="6">
    <location>
        <begin position="12"/>
        <end position="31"/>
    </location>
</feature>
<gene>
    <name evidence="7" type="ORF">SAMN05444169_2877</name>
</gene>
<dbReference type="Proteomes" id="UP000190675">
    <property type="component" value="Chromosome I"/>
</dbReference>
<dbReference type="EMBL" id="LT670818">
    <property type="protein sequence ID" value="SHG52450.1"/>
    <property type="molecule type" value="Genomic_DNA"/>
</dbReference>
<evidence type="ECO:0000256" key="6">
    <source>
        <dbReference type="RuleBase" id="RU363076"/>
    </source>
</evidence>
<evidence type="ECO:0000256" key="4">
    <source>
        <dbReference type="ARBA" id="ARBA00022989"/>
    </source>
</evidence>
<evidence type="ECO:0000313" key="8">
    <source>
        <dbReference type="Proteomes" id="UP000190675"/>
    </source>
</evidence>
<dbReference type="InterPro" id="IPR002994">
    <property type="entry name" value="Surf1/Shy1"/>
</dbReference>
<dbReference type="PROSITE" id="PS50895">
    <property type="entry name" value="SURF1"/>
    <property type="match status" value="1"/>
</dbReference>
<dbReference type="RefSeq" id="WP_079566535.1">
    <property type="nucleotide sequence ID" value="NZ_LT670818.1"/>
</dbReference>
<evidence type="ECO:0000256" key="2">
    <source>
        <dbReference type="ARBA" id="ARBA00007165"/>
    </source>
</evidence>
<sequence length="257" mass="28494">MMHELRKRGTTFGIFTFSMLAVFIGLGVWQLQRRVEKHALIAALTERLAAAPAALPQPAQWSALTPPRDEFRRVRFAATYASGPDAMVYSSGSAVRDDVSGPGTWAFLPARLATGETVVINTGFVQNTMQDRDQQDRAVKPLLTGEPVTLTGYLRFPETAGTLTPAENLAKRLWFTRDHLAMAHALGWGEVAPFYIDLEQPLPANGIPKPGPLDVHLKDDHMQYAITWFALAGAVLIAFAVWWRAQRLAQPFRDQDV</sequence>
<comment type="similarity">
    <text evidence="2 6">Belongs to the SURF1 family.</text>
</comment>
<keyword evidence="3 6" id="KW-0812">Transmembrane</keyword>
<dbReference type="GO" id="GO:0005886">
    <property type="term" value="C:plasma membrane"/>
    <property type="evidence" value="ECO:0007669"/>
    <property type="project" value="UniProtKB-SubCell"/>
</dbReference>